<dbReference type="PANTHER" id="PTHR19969">
    <property type="entry name" value="SH2-SH3 ADAPTOR PROTEIN-RELATED"/>
    <property type="match status" value="1"/>
</dbReference>
<evidence type="ECO:0000256" key="7">
    <source>
        <dbReference type="SAM" id="MobiDB-lite"/>
    </source>
</evidence>
<dbReference type="InterPro" id="IPR001841">
    <property type="entry name" value="Znf_RING"/>
</dbReference>
<keyword evidence="3" id="KW-0862">Zinc</keyword>
<feature type="region of interest" description="Disordered" evidence="7">
    <location>
        <begin position="134"/>
        <end position="154"/>
    </location>
</feature>
<dbReference type="InterPro" id="IPR013083">
    <property type="entry name" value="Znf_RING/FYVE/PHD"/>
</dbReference>
<gene>
    <name evidence="10" type="ORF">CVLEPA_LOCUS325</name>
</gene>
<organism evidence="10 11">
    <name type="scientific">Clavelina lepadiformis</name>
    <name type="common">Light-bulb sea squirt</name>
    <name type="synonym">Ascidia lepadiformis</name>
    <dbReference type="NCBI Taxonomy" id="159417"/>
    <lineage>
        <taxon>Eukaryota</taxon>
        <taxon>Metazoa</taxon>
        <taxon>Chordata</taxon>
        <taxon>Tunicata</taxon>
        <taxon>Ascidiacea</taxon>
        <taxon>Aplousobranchia</taxon>
        <taxon>Clavelinidae</taxon>
        <taxon>Clavelina</taxon>
    </lineage>
</organism>
<keyword evidence="1" id="KW-0479">Metal-binding</keyword>
<evidence type="ECO:0000313" key="11">
    <source>
        <dbReference type="Proteomes" id="UP001642483"/>
    </source>
</evidence>
<feature type="domain" description="RING-type" evidence="9">
    <location>
        <begin position="11"/>
        <end position="53"/>
    </location>
</feature>
<dbReference type="PRINTS" id="PR00401">
    <property type="entry name" value="SH2DOMAIN"/>
</dbReference>
<evidence type="ECO:0000256" key="4">
    <source>
        <dbReference type="ARBA" id="ARBA00022999"/>
    </source>
</evidence>
<evidence type="ECO:0000256" key="2">
    <source>
        <dbReference type="ARBA" id="ARBA00022771"/>
    </source>
</evidence>
<dbReference type="PROSITE" id="PS50089">
    <property type="entry name" value="ZF_RING_2"/>
    <property type="match status" value="1"/>
</dbReference>
<dbReference type="PANTHER" id="PTHR19969:SF5">
    <property type="entry name" value="CRK-LIKE PROTEIN"/>
    <property type="match status" value="1"/>
</dbReference>
<keyword evidence="2 5" id="KW-0863">Zinc-finger</keyword>
<evidence type="ECO:0000256" key="1">
    <source>
        <dbReference type="ARBA" id="ARBA00022723"/>
    </source>
</evidence>
<feature type="domain" description="SH2" evidence="8">
    <location>
        <begin position="161"/>
        <end position="255"/>
    </location>
</feature>
<dbReference type="Gene3D" id="3.30.40.10">
    <property type="entry name" value="Zinc/RING finger domain, C3HC4 (zinc finger)"/>
    <property type="match status" value="1"/>
</dbReference>
<dbReference type="SUPFAM" id="SSF55550">
    <property type="entry name" value="SH2 domain"/>
    <property type="match status" value="1"/>
</dbReference>
<dbReference type="InterPro" id="IPR000980">
    <property type="entry name" value="SH2"/>
</dbReference>
<dbReference type="InterPro" id="IPR017907">
    <property type="entry name" value="Znf_RING_CS"/>
</dbReference>
<reference evidence="10 11" key="1">
    <citation type="submission" date="2024-02" db="EMBL/GenBank/DDBJ databases">
        <authorList>
            <person name="Daric V."/>
            <person name="Darras S."/>
        </authorList>
    </citation>
    <scope>NUCLEOTIDE SEQUENCE [LARGE SCALE GENOMIC DNA]</scope>
</reference>
<accession>A0ABP0EV71</accession>
<dbReference type="InterPro" id="IPR051184">
    <property type="entry name" value="Tyrosine-phos_adapter"/>
</dbReference>
<dbReference type="InterPro" id="IPR036860">
    <property type="entry name" value="SH2_dom_sf"/>
</dbReference>
<dbReference type="Pfam" id="PF00097">
    <property type="entry name" value="zf-C3HC4"/>
    <property type="match status" value="1"/>
</dbReference>
<sequence>MASAIEEEIVCSICLEFLRNPIRMLQCGHNFCQLCLLKIVQSPQSYFQCPNCRTDVRLDSSGVVGISRNRTLENVIEKLKNLGVKDQSDYELLKESSTPLVPSAPPLHSINPPGFPPESSSSEKLPNYFISHPLSSEKRSNPALAPKTRSSGKDALQGKSYYFGRMSRRAAEDMLEKSAKNGEFLLRDSESKDGVYSLSLKTTTKIMHFKLIYDKTSRGWGFVGTRKWFIELEQLFDCYKNHPIDGKSIFLSRPFNH</sequence>
<dbReference type="PROSITE" id="PS00518">
    <property type="entry name" value="ZF_RING_1"/>
    <property type="match status" value="1"/>
</dbReference>
<keyword evidence="11" id="KW-1185">Reference proteome</keyword>
<dbReference type="PROSITE" id="PS50001">
    <property type="entry name" value="SH2"/>
    <property type="match status" value="1"/>
</dbReference>
<evidence type="ECO:0000313" key="10">
    <source>
        <dbReference type="EMBL" id="CAK8671275.1"/>
    </source>
</evidence>
<dbReference type="SMART" id="SM00252">
    <property type="entry name" value="SH2"/>
    <property type="match status" value="1"/>
</dbReference>
<name>A0ABP0EV71_CLALP</name>
<keyword evidence="4 6" id="KW-0727">SH2 domain</keyword>
<evidence type="ECO:0000256" key="5">
    <source>
        <dbReference type="PROSITE-ProRule" id="PRU00175"/>
    </source>
</evidence>
<dbReference type="Proteomes" id="UP001642483">
    <property type="component" value="Unassembled WGS sequence"/>
</dbReference>
<proteinExistence type="predicted"/>
<protein>
    <recommendedName>
        <fullName evidence="12">SH2 domain-containing protein</fullName>
    </recommendedName>
</protein>
<dbReference type="InterPro" id="IPR018957">
    <property type="entry name" value="Znf_C3HC4_RING-type"/>
</dbReference>
<dbReference type="EMBL" id="CAWYQH010000001">
    <property type="protein sequence ID" value="CAK8671275.1"/>
    <property type="molecule type" value="Genomic_DNA"/>
</dbReference>
<dbReference type="SMART" id="SM00184">
    <property type="entry name" value="RING"/>
    <property type="match status" value="1"/>
</dbReference>
<evidence type="ECO:0000259" key="8">
    <source>
        <dbReference type="PROSITE" id="PS50001"/>
    </source>
</evidence>
<feature type="region of interest" description="Disordered" evidence="7">
    <location>
        <begin position="95"/>
        <end position="122"/>
    </location>
</feature>
<dbReference type="SUPFAM" id="SSF57850">
    <property type="entry name" value="RING/U-box"/>
    <property type="match status" value="1"/>
</dbReference>
<evidence type="ECO:0000256" key="6">
    <source>
        <dbReference type="PROSITE-ProRule" id="PRU00191"/>
    </source>
</evidence>
<evidence type="ECO:0000259" key="9">
    <source>
        <dbReference type="PROSITE" id="PS50089"/>
    </source>
</evidence>
<dbReference type="Gene3D" id="3.30.505.10">
    <property type="entry name" value="SH2 domain"/>
    <property type="match status" value="1"/>
</dbReference>
<comment type="caution">
    <text evidence="10">The sequence shown here is derived from an EMBL/GenBank/DDBJ whole genome shotgun (WGS) entry which is preliminary data.</text>
</comment>
<evidence type="ECO:0008006" key="12">
    <source>
        <dbReference type="Google" id="ProtNLM"/>
    </source>
</evidence>
<dbReference type="Pfam" id="PF00017">
    <property type="entry name" value="SH2"/>
    <property type="match status" value="1"/>
</dbReference>
<evidence type="ECO:0000256" key="3">
    <source>
        <dbReference type="ARBA" id="ARBA00022833"/>
    </source>
</evidence>